<dbReference type="STRING" id="29364.SAMN04487772_106125"/>
<dbReference type="Pfam" id="PF03629">
    <property type="entry name" value="SASA"/>
    <property type="match status" value="1"/>
</dbReference>
<dbReference type="EMBL" id="FOHN01000006">
    <property type="protein sequence ID" value="SET00233.1"/>
    <property type="molecule type" value="Genomic_DNA"/>
</dbReference>
<dbReference type="AlphaFoldDB" id="A0A1I0B0M8"/>
<proteinExistence type="predicted"/>
<protein>
    <submittedName>
        <fullName evidence="3">Sialate O-acetylesterase</fullName>
    </submittedName>
</protein>
<dbReference type="Gene3D" id="3.40.50.1110">
    <property type="entry name" value="SGNH hydrolase"/>
    <property type="match status" value="1"/>
</dbReference>
<sequence length="513" mass="59208">MSKFTVAKVFSDSMVLQRQKNICVFGTGADGSKVTVALGSNKAETVIENESWKAYLPPMEAGEDYEMIITCKEEQVVFKDIAIGEVWLAGGQSNMELEAKDCAESKEILEQDKDIKVRFYFTEKNQYKDEAFYEAENNSRWHKSGSDDMKRWSAVGYLYGRKLSKKLGVTVGIIGCNWGGTSASCWVDKESLKADKDLNVYNEEYDKAVEGKTVEEQIKEFDAYQERQIEFDKQSQKVYAQRPEVSWAEIEEICGKNPWPGPMNLKSPYRPGGLYECMLQRVMPYSLRGFIYYQGESDDTKSGTYYKLLSHLIREWRKGWGDDSLPFLMVQLPMHRYEQDPDWKNWCMIRESQMKTYQMMKHTGIAVILDSGEWNEIHPKKKTPVADRLALQAFCHVYHIIDEEEAFGPVYQSCVYHKKELELKIQYAKDGLDVREGKVMFEVAGRDKKYVPADFRIQGDSIYVWADGLDNPMYARYCWSNYCDVAIFGKNGIPLAPFRTSEEDGFHVQMNLA</sequence>
<dbReference type="InterPro" id="IPR005181">
    <property type="entry name" value="SASA"/>
</dbReference>
<dbReference type="PANTHER" id="PTHR22901:SF0">
    <property type="entry name" value="SIALATE O-ACETYLESTERASE"/>
    <property type="match status" value="1"/>
</dbReference>
<dbReference type="PANTHER" id="PTHR22901">
    <property type="entry name" value="SIALATE O-ACETYLESTERASE"/>
    <property type="match status" value="1"/>
</dbReference>
<dbReference type="InterPro" id="IPR036514">
    <property type="entry name" value="SGNH_hydro_sf"/>
</dbReference>
<dbReference type="RefSeq" id="WP_092477310.1">
    <property type="nucleotide sequence ID" value="NZ_FOHN01000006.1"/>
</dbReference>
<dbReference type="InterPro" id="IPR039329">
    <property type="entry name" value="SIAE"/>
</dbReference>
<dbReference type="OrthoDB" id="9795554at2"/>
<keyword evidence="4" id="KW-1185">Reference proteome</keyword>
<feature type="domain" description="Sialate O-acetylesterase" evidence="2">
    <location>
        <begin position="272"/>
        <end position="358"/>
    </location>
</feature>
<dbReference type="GO" id="GO:0001681">
    <property type="term" value="F:sialate O-acetylesterase activity"/>
    <property type="evidence" value="ECO:0007669"/>
    <property type="project" value="InterPro"/>
</dbReference>
<dbReference type="SUPFAM" id="SSF52266">
    <property type="entry name" value="SGNH hydrolase"/>
    <property type="match status" value="1"/>
</dbReference>
<accession>A0A1I0B0M8</accession>
<name>A0A1I0B0M8_9FIRM</name>
<reference evidence="3 4" key="1">
    <citation type="submission" date="2016-10" db="EMBL/GenBank/DDBJ databases">
        <authorList>
            <person name="de Groot N.N."/>
        </authorList>
    </citation>
    <scope>NUCLEOTIDE SEQUENCE [LARGE SCALE GENOMIC DNA]</scope>
    <source>
        <strain evidence="3 4">DSM 1801</strain>
    </source>
</reference>
<dbReference type="GO" id="GO:0005975">
    <property type="term" value="P:carbohydrate metabolic process"/>
    <property type="evidence" value="ECO:0007669"/>
    <property type="project" value="TreeGrafter"/>
</dbReference>
<gene>
    <name evidence="3" type="ORF">SAMN04487772_106125</name>
</gene>
<dbReference type="Proteomes" id="UP000199800">
    <property type="component" value="Unassembled WGS sequence"/>
</dbReference>
<evidence type="ECO:0000313" key="4">
    <source>
        <dbReference type="Proteomes" id="UP000199800"/>
    </source>
</evidence>
<evidence type="ECO:0000259" key="2">
    <source>
        <dbReference type="Pfam" id="PF03629"/>
    </source>
</evidence>
<evidence type="ECO:0000256" key="1">
    <source>
        <dbReference type="ARBA" id="ARBA00022801"/>
    </source>
</evidence>
<organism evidence="3 4">
    <name type="scientific">[Clostridium] polysaccharolyticum</name>
    <dbReference type="NCBI Taxonomy" id="29364"/>
    <lineage>
        <taxon>Bacteria</taxon>
        <taxon>Bacillati</taxon>
        <taxon>Bacillota</taxon>
        <taxon>Clostridia</taxon>
        <taxon>Lachnospirales</taxon>
        <taxon>Lachnospiraceae</taxon>
    </lineage>
</organism>
<evidence type="ECO:0000313" key="3">
    <source>
        <dbReference type="EMBL" id="SET00233.1"/>
    </source>
</evidence>
<keyword evidence="1" id="KW-0378">Hydrolase</keyword>